<protein>
    <submittedName>
        <fullName evidence="1">Uncharacterized protein</fullName>
    </submittedName>
</protein>
<keyword evidence="2" id="KW-1185">Reference proteome</keyword>
<gene>
    <name evidence="1" type="ORF">A4R26_32090</name>
</gene>
<dbReference type="RefSeq" id="WP_081171100.1">
    <property type="nucleotide sequence ID" value="NZ_LWBP01000248.1"/>
</dbReference>
<dbReference type="STRING" id="550983.A4R26_32090"/>
<dbReference type="OrthoDB" id="676954at2"/>
<comment type="caution">
    <text evidence="1">The sequence shown here is derived from an EMBL/GenBank/DDBJ whole genome shotgun (WGS) entry which is preliminary data.</text>
</comment>
<evidence type="ECO:0000313" key="1">
    <source>
        <dbReference type="EMBL" id="OQP46211.1"/>
    </source>
</evidence>
<dbReference type="Proteomes" id="UP000192276">
    <property type="component" value="Unassembled WGS sequence"/>
</dbReference>
<name>A0A1V9EJH0_9BACT</name>
<accession>A0A1V9EJH0</accession>
<organism evidence="1 2">
    <name type="scientific">Niastella populi</name>
    <dbReference type="NCBI Taxonomy" id="550983"/>
    <lineage>
        <taxon>Bacteria</taxon>
        <taxon>Pseudomonadati</taxon>
        <taxon>Bacteroidota</taxon>
        <taxon>Chitinophagia</taxon>
        <taxon>Chitinophagales</taxon>
        <taxon>Chitinophagaceae</taxon>
        <taxon>Niastella</taxon>
    </lineage>
</organism>
<dbReference type="EMBL" id="LWBP01000248">
    <property type="protein sequence ID" value="OQP46211.1"/>
    <property type="molecule type" value="Genomic_DNA"/>
</dbReference>
<evidence type="ECO:0000313" key="2">
    <source>
        <dbReference type="Proteomes" id="UP000192276"/>
    </source>
</evidence>
<proteinExistence type="predicted"/>
<dbReference type="AlphaFoldDB" id="A0A1V9EJH0"/>
<reference evidence="2" key="1">
    <citation type="submission" date="2016-04" db="EMBL/GenBank/DDBJ databases">
        <authorList>
            <person name="Chen L."/>
            <person name="Zhuang W."/>
            <person name="Wang G."/>
        </authorList>
    </citation>
    <scope>NUCLEOTIDE SEQUENCE [LARGE SCALE GENOMIC DNA]</scope>
    <source>
        <strain evidence="2">208</strain>
    </source>
</reference>
<sequence>MGLFSFLKFRKSNKSPLRFDPGEYVPSFWKDDFCQIEIVPIENKSFIQKQIGQIEDLSEKSGTGYGFTETFIRKPMPTPTISKEIRIDYLERTLTGFQFQKAKHIRFDKSEVLDCESGNTKAFGFYNFTIFFDTEEEFVKNIWICINLIVSVPQFDLIQAALYTLGEECELILIDWSGLEFFDLADKRQIQKYLMDYWK</sequence>